<accession>A0ABW5D1H8</accession>
<dbReference type="Pfam" id="PF13508">
    <property type="entry name" value="Acetyltransf_7"/>
    <property type="match status" value="1"/>
</dbReference>
<dbReference type="Proteomes" id="UP001597374">
    <property type="component" value="Unassembled WGS sequence"/>
</dbReference>
<keyword evidence="5" id="KW-1185">Reference proteome</keyword>
<evidence type="ECO:0000256" key="1">
    <source>
        <dbReference type="ARBA" id="ARBA00022679"/>
    </source>
</evidence>
<dbReference type="EC" id="2.3.1.-" evidence="4"/>
<dbReference type="CDD" id="cd04301">
    <property type="entry name" value="NAT_SF"/>
    <property type="match status" value="1"/>
</dbReference>
<evidence type="ECO:0000313" key="4">
    <source>
        <dbReference type="EMBL" id="MFD2248175.1"/>
    </source>
</evidence>
<gene>
    <name evidence="4" type="ORF">ACFSKP_18045</name>
</gene>
<name>A0ABW5D1H8_9BACT</name>
<reference evidence="5" key="1">
    <citation type="journal article" date="2019" name="Int. J. Syst. Evol. Microbiol.">
        <title>The Global Catalogue of Microorganisms (GCM) 10K type strain sequencing project: providing services to taxonomists for standard genome sequencing and annotation.</title>
        <authorList>
            <consortium name="The Broad Institute Genomics Platform"/>
            <consortium name="The Broad Institute Genome Sequencing Center for Infectious Disease"/>
            <person name="Wu L."/>
            <person name="Ma J."/>
        </authorList>
    </citation>
    <scope>NUCLEOTIDE SEQUENCE [LARGE SCALE GENOMIC DNA]</scope>
    <source>
        <strain evidence="5">CGMCC 4.1782</strain>
    </source>
</reference>
<keyword evidence="1 4" id="KW-0808">Transferase</keyword>
<dbReference type="InterPro" id="IPR000182">
    <property type="entry name" value="GNAT_dom"/>
</dbReference>
<dbReference type="Gene3D" id="3.40.630.30">
    <property type="match status" value="1"/>
</dbReference>
<keyword evidence="2 4" id="KW-0012">Acyltransferase</keyword>
<comment type="caution">
    <text evidence="4">The sequence shown here is derived from an EMBL/GenBank/DDBJ whole genome shotgun (WGS) entry which is preliminary data.</text>
</comment>
<proteinExistence type="predicted"/>
<dbReference type="RefSeq" id="WP_250431893.1">
    <property type="nucleotide sequence ID" value="NZ_JALPRR010000004.1"/>
</dbReference>
<sequence>MEKAQPGDYQEITEVWEASVRATHHFLKEEDILFFRPLILNDYLKAVDLYCERDEAGSIVGFLGVADGKIEMLFIHPDSRGKGIGKKLLQFAVDTLHATLVDVNEQNTQAVDFYRHMGFVVEDRSALDSMGKPYPILHMKLHTL</sequence>
<evidence type="ECO:0000259" key="3">
    <source>
        <dbReference type="PROSITE" id="PS51186"/>
    </source>
</evidence>
<feature type="domain" description="N-acetyltransferase" evidence="3">
    <location>
        <begin position="1"/>
        <end position="135"/>
    </location>
</feature>
<dbReference type="InterPro" id="IPR016181">
    <property type="entry name" value="Acyl_CoA_acyltransferase"/>
</dbReference>
<dbReference type="GO" id="GO:0016746">
    <property type="term" value="F:acyltransferase activity"/>
    <property type="evidence" value="ECO:0007669"/>
    <property type="project" value="UniProtKB-KW"/>
</dbReference>
<organism evidence="4 5">
    <name type="scientific">Pontibacter ruber</name>
    <dbReference type="NCBI Taxonomy" id="1343895"/>
    <lineage>
        <taxon>Bacteria</taxon>
        <taxon>Pseudomonadati</taxon>
        <taxon>Bacteroidota</taxon>
        <taxon>Cytophagia</taxon>
        <taxon>Cytophagales</taxon>
        <taxon>Hymenobacteraceae</taxon>
        <taxon>Pontibacter</taxon>
    </lineage>
</organism>
<protein>
    <submittedName>
        <fullName evidence="4">GNAT family N-acetyltransferase</fullName>
        <ecNumber evidence="4">2.3.1.-</ecNumber>
    </submittedName>
</protein>
<evidence type="ECO:0000256" key="2">
    <source>
        <dbReference type="ARBA" id="ARBA00023315"/>
    </source>
</evidence>
<dbReference type="PANTHER" id="PTHR43800">
    <property type="entry name" value="PEPTIDYL-LYSINE N-ACETYLTRANSFERASE YJAB"/>
    <property type="match status" value="1"/>
</dbReference>
<dbReference type="EMBL" id="JBHUIM010000003">
    <property type="protein sequence ID" value="MFD2248175.1"/>
    <property type="molecule type" value="Genomic_DNA"/>
</dbReference>
<dbReference type="PANTHER" id="PTHR43800:SF1">
    <property type="entry name" value="PEPTIDYL-LYSINE N-ACETYLTRANSFERASE YJAB"/>
    <property type="match status" value="1"/>
</dbReference>
<dbReference type="SUPFAM" id="SSF55729">
    <property type="entry name" value="Acyl-CoA N-acyltransferases (Nat)"/>
    <property type="match status" value="1"/>
</dbReference>
<evidence type="ECO:0000313" key="5">
    <source>
        <dbReference type="Proteomes" id="UP001597374"/>
    </source>
</evidence>
<dbReference type="PROSITE" id="PS51186">
    <property type="entry name" value="GNAT"/>
    <property type="match status" value="1"/>
</dbReference>